<dbReference type="InterPro" id="IPR006415">
    <property type="entry name" value="P-type_ATPase_IIIB"/>
</dbReference>
<keyword evidence="6 8" id="KW-1133">Transmembrane helix</keyword>
<evidence type="ECO:0000256" key="2">
    <source>
        <dbReference type="ARBA" id="ARBA00022475"/>
    </source>
</evidence>
<proteinExistence type="predicted"/>
<protein>
    <submittedName>
        <fullName evidence="10">Cation transporting ATPase, family protein</fullName>
    </submittedName>
</protein>
<accession>A0AAE2EJ60</accession>
<evidence type="ECO:0000256" key="6">
    <source>
        <dbReference type="ARBA" id="ARBA00022989"/>
    </source>
</evidence>
<feature type="transmembrane region" description="Helical" evidence="8">
    <location>
        <begin position="209"/>
        <end position="231"/>
    </location>
</feature>
<dbReference type="PANTHER" id="PTHR42861">
    <property type="entry name" value="CALCIUM-TRANSPORTING ATPASE"/>
    <property type="match status" value="1"/>
</dbReference>
<dbReference type="SUPFAM" id="SSF81665">
    <property type="entry name" value="Calcium ATPase, transmembrane domain M"/>
    <property type="match status" value="1"/>
</dbReference>
<keyword evidence="7 8" id="KW-0472">Membrane</keyword>
<dbReference type="GO" id="GO:0005886">
    <property type="term" value="C:plasma membrane"/>
    <property type="evidence" value="ECO:0007669"/>
    <property type="project" value="UniProtKB-SubCell"/>
</dbReference>
<reference evidence="10 11" key="1">
    <citation type="submission" date="2015-02" db="EMBL/GenBank/DDBJ databases">
        <title>Mycoplasma mycoides subsp. mycoides strain:B237 Genome sequencing.</title>
        <authorList>
            <person name="Fischer A."/>
            <person name="Santana-Cruz I."/>
            <person name="Schieck E."/>
            <person name="Gourle H."/>
            <person name="Lambert M."/>
            <person name="Nadendla S."/>
            <person name="Miller R.A."/>
            <person name="Weber J."/>
            <person name="Bongcam-Rudloff E."/>
            <person name="Vashee S."/>
            <person name="Frey J."/>
            <person name="Jores J."/>
        </authorList>
    </citation>
    <scope>NUCLEOTIDE SEQUENCE [LARGE SCALE GENOMIC DNA]</scope>
    <source>
        <strain evidence="10 11">B237</strain>
    </source>
</reference>
<dbReference type="Pfam" id="PF00689">
    <property type="entry name" value="Cation_ATPase_C"/>
    <property type="match status" value="1"/>
</dbReference>
<keyword evidence="2" id="KW-1003">Cell membrane</keyword>
<dbReference type="PRINTS" id="PR01836">
    <property type="entry name" value="MGATPASE"/>
</dbReference>
<evidence type="ECO:0000259" key="9">
    <source>
        <dbReference type="Pfam" id="PF00689"/>
    </source>
</evidence>
<evidence type="ECO:0000256" key="7">
    <source>
        <dbReference type="ARBA" id="ARBA00023136"/>
    </source>
</evidence>
<keyword evidence="4 8" id="KW-0812">Transmembrane</keyword>
<dbReference type="EMBL" id="LAEW01000001">
    <property type="protein sequence ID" value="KJQ46613.1"/>
    <property type="molecule type" value="Genomic_DNA"/>
</dbReference>
<dbReference type="InterPro" id="IPR006068">
    <property type="entry name" value="ATPase_P-typ_cation-transptr_C"/>
</dbReference>
<evidence type="ECO:0000256" key="8">
    <source>
        <dbReference type="SAM" id="Phobius"/>
    </source>
</evidence>
<feature type="transmembrane region" description="Helical" evidence="8">
    <location>
        <begin position="127"/>
        <end position="155"/>
    </location>
</feature>
<dbReference type="GO" id="GO:0015444">
    <property type="term" value="F:P-type magnesium transporter activity"/>
    <property type="evidence" value="ECO:0007669"/>
    <property type="project" value="InterPro"/>
</dbReference>
<feature type="domain" description="Cation-transporting P-type ATPase C-terminal" evidence="9">
    <location>
        <begin position="84"/>
        <end position="266"/>
    </location>
</feature>
<evidence type="ECO:0000256" key="4">
    <source>
        <dbReference type="ARBA" id="ARBA00022692"/>
    </source>
</evidence>
<feature type="transmembrane region" description="Helical" evidence="8">
    <location>
        <begin position="243"/>
        <end position="264"/>
    </location>
</feature>
<evidence type="ECO:0000256" key="1">
    <source>
        <dbReference type="ARBA" id="ARBA00004651"/>
    </source>
</evidence>
<dbReference type="Gene3D" id="3.40.50.1000">
    <property type="entry name" value="HAD superfamily/HAD-like"/>
    <property type="match status" value="1"/>
</dbReference>
<sequence>MGDGINDAPVLRQSDVAISVNNATEIAKDASDIILLEKSLLVLEKGIIQGRTIFGNILKYIKITTASNFGDALSVLIGTVWLPFSPMAPAQILLQNLIYDFSQFGVALDRVDATFLTSPQRWQSKDLLPFTTINGTISTFFDLITFAIAGYYFGYINSYNSAIAQNDSLLAAQSLARFHACWFIIGLLSQTFVFQILRTEQLPVIQSRSTWPVYVIGALATIMAFSIVYISQIGSLVQLQSPGLIYIRISIAIIFSYCLTAQLTKVGYKKVFKKWL</sequence>
<dbReference type="Gene3D" id="1.20.1110.10">
    <property type="entry name" value="Calcium-transporting ATPase, transmembrane domain"/>
    <property type="match status" value="1"/>
</dbReference>
<evidence type="ECO:0000256" key="3">
    <source>
        <dbReference type="ARBA" id="ARBA00022553"/>
    </source>
</evidence>
<name>A0AAE2EJ60_MYCMY</name>
<evidence type="ECO:0000313" key="10">
    <source>
        <dbReference type="EMBL" id="KJQ46613.1"/>
    </source>
</evidence>
<feature type="transmembrane region" description="Helical" evidence="8">
    <location>
        <begin position="175"/>
        <end position="197"/>
    </location>
</feature>
<evidence type="ECO:0000256" key="5">
    <source>
        <dbReference type="ARBA" id="ARBA00022842"/>
    </source>
</evidence>
<dbReference type="AlphaFoldDB" id="A0AAE2EJ60"/>
<dbReference type="Proteomes" id="UP000033624">
    <property type="component" value="Unassembled WGS sequence"/>
</dbReference>
<dbReference type="InterPro" id="IPR023298">
    <property type="entry name" value="ATPase_P-typ_TM_dom_sf"/>
</dbReference>
<gene>
    <name evidence="10" type="ORF">TS59_0969</name>
</gene>
<keyword evidence="3" id="KW-0597">Phosphoprotein</keyword>
<comment type="caution">
    <text evidence="10">The sequence shown here is derived from an EMBL/GenBank/DDBJ whole genome shotgun (WGS) entry which is preliminary data.</text>
</comment>
<dbReference type="InterPro" id="IPR023214">
    <property type="entry name" value="HAD_sf"/>
</dbReference>
<dbReference type="KEGG" id="mmyi:mycmycITA_00930"/>
<evidence type="ECO:0000313" key="11">
    <source>
        <dbReference type="Proteomes" id="UP000033624"/>
    </source>
</evidence>
<keyword evidence="5" id="KW-0460">Magnesium</keyword>
<comment type="subcellular location">
    <subcellularLocation>
        <location evidence="1">Cell membrane</location>
        <topology evidence="1">Multi-pass membrane protein</topology>
    </subcellularLocation>
</comment>
<dbReference type="InterPro" id="IPR036412">
    <property type="entry name" value="HAD-like_sf"/>
</dbReference>
<organism evidence="10 11">
    <name type="scientific">Mycoplasma mycoides subsp. mycoides</name>
    <dbReference type="NCBI Taxonomy" id="2103"/>
    <lineage>
        <taxon>Bacteria</taxon>
        <taxon>Bacillati</taxon>
        <taxon>Mycoplasmatota</taxon>
        <taxon>Mollicutes</taxon>
        <taxon>Mycoplasmataceae</taxon>
        <taxon>Mycoplasma</taxon>
    </lineage>
</organism>
<dbReference type="SUPFAM" id="SSF56784">
    <property type="entry name" value="HAD-like"/>
    <property type="match status" value="1"/>
</dbReference>